<gene>
    <name evidence="1" type="ORF">Pro02_20780</name>
</gene>
<protein>
    <submittedName>
        <fullName evidence="1">Uncharacterized protein</fullName>
    </submittedName>
</protein>
<dbReference type="AlphaFoldDB" id="A0A8J3RYJ7"/>
<dbReference type="Proteomes" id="UP000655044">
    <property type="component" value="Unassembled WGS sequence"/>
</dbReference>
<proteinExistence type="predicted"/>
<evidence type="ECO:0000313" key="2">
    <source>
        <dbReference type="Proteomes" id="UP000655044"/>
    </source>
</evidence>
<keyword evidence="2" id="KW-1185">Reference proteome</keyword>
<dbReference type="RefSeq" id="WP_176728527.1">
    <property type="nucleotide sequence ID" value="NZ_BMQP01000005.1"/>
</dbReference>
<dbReference type="EMBL" id="BOOI01000015">
    <property type="protein sequence ID" value="GIH83670.1"/>
    <property type="molecule type" value="Genomic_DNA"/>
</dbReference>
<comment type="caution">
    <text evidence="1">The sequence shown here is derived from an EMBL/GenBank/DDBJ whole genome shotgun (WGS) entry which is preliminary data.</text>
</comment>
<accession>A0A8J3RYJ7</accession>
<sequence length="52" mass="5614">MIKVDRTLHIDILCAHLPKRYAFPDAAREIVGVLRAARAEGFPAGPAGVDTL</sequence>
<evidence type="ECO:0000313" key="1">
    <source>
        <dbReference type="EMBL" id="GIH83670.1"/>
    </source>
</evidence>
<organism evidence="1 2">
    <name type="scientific">Planobispora rosea</name>
    <dbReference type="NCBI Taxonomy" id="35762"/>
    <lineage>
        <taxon>Bacteria</taxon>
        <taxon>Bacillati</taxon>
        <taxon>Actinomycetota</taxon>
        <taxon>Actinomycetes</taxon>
        <taxon>Streptosporangiales</taxon>
        <taxon>Streptosporangiaceae</taxon>
        <taxon>Planobispora</taxon>
    </lineage>
</organism>
<reference evidence="1" key="1">
    <citation type="submission" date="2021-01" db="EMBL/GenBank/DDBJ databases">
        <title>Whole genome shotgun sequence of Planobispora rosea NBRC 15558.</title>
        <authorList>
            <person name="Komaki H."/>
            <person name="Tamura T."/>
        </authorList>
    </citation>
    <scope>NUCLEOTIDE SEQUENCE</scope>
    <source>
        <strain evidence="1">NBRC 15558</strain>
    </source>
</reference>
<name>A0A8J3RYJ7_PLARO</name>